<accession>A0A8R1XX42</accession>
<sequence>MRTLDKMIKEVCGTYERMHTEFGRRAATFASSHSAQVPLTKNSPWSTHSMSIFIRASKMSYSVGDVSSHNSSNLHQI</sequence>
<dbReference type="EMBL" id="CMVM020000161">
    <property type="status" value="NOT_ANNOTATED_CDS"/>
    <property type="molecule type" value="Genomic_DNA"/>
</dbReference>
<dbReference type="EnsemblMetazoa" id="OVOC5576.1">
    <property type="protein sequence ID" value="OVOC5576.1"/>
    <property type="gene ID" value="WBGene00242385"/>
</dbReference>
<dbReference type="Proteomes" id="UP000024404">
    <property type="component" value="Unassembled WGS sequence"/>
</dbReference>
<dbReference type="AlphaFoldDB" id="A0A8R1XX42"/>
<organism evidence="1 2">
    <name type="scientific">Onchocerca volvulus</name>
    <dbReference type="NCBI Taxonomy" id="6282"/>
    <lineage>
        <taxon>Eukaryota</taxon>
        <taxon>Metazoa</taxon>
        <taxon>Ecdysozoa</taxon>
        <taxon>Nematoda</taxon>
        <taxon>Chromadorea</taxon>
        <taxon>Rhabditida</taxon>
        <taxon>Spirurina</taxon>
        <taxon>Spiruromorpha</taxon>
        <taxon>Filarioidea</taxon>
        <taxon>Onchocercidae</taxon>
        <taxon>Onchocerca</taxon>
    </lineage>
</organism>
<evidence type="ECO:0000313" key="1">
    <source>
        <dbReference type="EnsemblMetazoa" id="OVOC5576.1"/>
    </source>
</evidence>
<evidence type="ECO:0000313" key="2">
    <source>
        <dbReference type="Proteomes" id="UP000024404"/>
    </source>
</evidence>
<proteinExistence type="predicted"/>
<keyword evidence="2" id="KW-1185">Reference proteome</keyword>
<protein>
    <submittedName>
        <fullName evidence="1">Uncharacterized protein</fullName>
    </submittedName>
</protein>
<reference evidence="2" key="1">
    <citation type="submission" date="2013-10" db="EMBL/GenBank/DDBJ databases">
        <title>Genome sequencing of Onchocerca volvulus.</title>
        <authorList>
            <person name="Cotton J."/>
            <person name="Tsai J."/>
            <person name="Stanley E."/>
            <person name="Tracey A."/>
            <person name="Holroyd N."/>
            <person name="Lustigman S."/>
            <person name="Berriman M."/>
        </authorList>
    </citation>
    <scope>NUCLEOTIDE SEQUENCE</scope>
</reference>
<name>A0A8R1XX42_ONCVO</name>
<reference evidence="1" key="2">
    <citation type="submission" date="2022-06" db="UniProtKB">
        <authorList>
            <consortium name="EnsemblMetazoa"/>
        </authorList>
    </citation>
    <scope>IDENTIFICATION</scope>
</reference>